<evidence type="ECO:0000313" key="1">
    <source>
        <dbReference type="EMBL" id="KKR39347.1"/>
    </source>
</evidence>
<name>A0A0G0TNF1_9BACT</name>
<dbReference type="Proteomes" id="UP000034687">
    <property type="component" value="Unassembled WGS sequence"/>
</dbReference>
<reference evidence="1 2" key="1">
    <citation type="journal article" date="2015" name="Nature">
        <title>rRNA introns, odd ribosomes, and small enigmatic genomes across a large radiation of phyla.</title>
        <authorList>
            <person name="Brown C.T."/>
            <person name="Hug L.A."/>
            <person name="Thomas B.C."/>
            <person name="Sharon I."/>
            <person name="Castelle C.J."/>
            <person name="Singh A."/>
            <person name="Wilkins M.J."/>
            <person name="Williams K.H."/>
            <person name="Banfield J.F."/>
        </authorList>
    </citation>
    <scope>NUCLEOTIDE SEQUENCE [LARGE SCALE GENOMIC DNA]</scope>
</reference>
<protein>
    <submittedName>
        <fullName evidence="1">Uncharacterized protein</fullName>
    </submittedName>
</protein>
<comment type="caution">
    <text evidence="1">The sequence shown here is derived from an EMBL/GenBank/DDBJ whole genome shotgun (WGS) entry which is preliminary data.</text>
</comment>
<dbReference type="AlphaFoldDB" id="A0A0G0TNF1"/>
<proteinExistence type="predicted"/>
<evidence type="ECO:0000313" key="2">
    <source>
        <dbReference type="Proteomes" id="UP000034687"/>
    </source>
</evidence>
<accession>A0A0G0TNF1</accession>
<gene>
    <name evidence="1" type="ORF">UT72_C0010G0005</name>
</gene>
<dbReference type="EMBL" id="LBXW01000010">
    <property type="protein sequence ID" value="KKR39347.1"/>
    <property type="molecule type" value="Genomic_DNA"/>
</dbReference>
<organism evidence="1 2">
    <name type="scientific">Candidatus Woesebacteria bacterium GW2011_GWB1_40_101</name>
    <dbReference type="NCBI Taxonomy" id="1618575"/>
    <lineage>
        <taxon>Bacteria</taxon>
        <taxon>Candidatus Woeseibacteriota</taxon>
    </lineage>
</organism>
<sequence length="111" mass="13153">MSKLFFDHLVSLEDIEKEIKKVATSKEEKEELWGLVDEIMHHKVMGCILDKLPRDNHEEFLEMFHKHPHDETLIDYLQERIGENIEELIKGEIGNLAFEILNEIKIKAEKE</sequence>